<reference evidence="2" key="1">
    <citation type="journal article" date="2014" name="Int. J. Syst. Evol. Microbiol.">
        <title>Complete genome sequence of Corynebacterium casei LMG S-19264T (=DSM 44701T), isolated from a smear-ripened cheese.</title>
        <authorList>
            <consortium name="US DOE Joint Genome Institute (JGI-PGF)"/>
            <person name="Walter F."/>
            <person name="Albersmeier A."/>
            <person name="Kalinowski J."/>
            <person name="Ruckert C."/>
        </authorList>
    </citation>
    <scope>NUCLEOTIDE SEQUENCE</scope>
    <source>
        <strain evidence="2">KCTC 12988</strain>
    </source>
</reference>
<accession>A0A918WL80</accession>
<protein>
    <recommendedName>
        <fullName evidence="1">VWFA domain-containing protein</fullName>
    </recommendedName>
</protein>
<dbReference type="InterPro" id="IPR021908">
    <property type="entry name" value="YfbK_C"/>
</dbReference>
<dbReference type="PANTHER" id="PTHR10579">
    <property type="entry name" value="CALCIUM-ACTIVATED CHLORIDE CHANNEL REGULATOR"/>
    <property type="match status" value="1"/>
</dbReference>
<reference evidence="2" key="2">
    <citation type="submission" date="2020-09" db="EMBL/GenBank/DDBJ databases">
        <authorList>
            <person name="Sun Q."/>
            <person name="Kim S."/>
        </authorList>
    </citation>
    <scope>NUCLEOTIDE SEQUENCE</scope>
    <source>
        <strain evidence="2">KCTC 12988</strain>
    </source>
</reference>
<evidence type="ECO:0000259" key="1">
    <source>
        <dbReference type="PROSITE" id="PS50234"/>
    </source>
</evidence>
<dbReference type="InterPro" id="IPR036465">
    <property type="entry name" value="vWFA_dom_sf"/>
</dbReference>
<gene>
    <name evidence="2" type="ORF">GCM10007100_24850</name>
</gene>
<dbReference type="PROSITE" id="PS50234">
    <property type="entry name" value="VWFA"/>
    <property type="match status" value="1"/>
</dbReference>
<dbReference type="SMART" id="SM00327">
    <property type="entry name" value="VWA"/>
    <property type="match status" value="1"/>
</dbReference>
<dbReference type="Pfam" id="PF12034">
    <property type="entry name" value="YfbK_C"/>
    <property type="match status" value="1"/>
</dbReference>
<proteinExistence type="predicted"/>
<name>A0A918WL80_9BACT</name>
<evidence type="ECO:0000313" key="3">
    <source>
        <dbReference type="Proteomes" id="UP000644507"/>
    </source>
</evidence>
<dbReference type="EMBL" id="BMXI01000010">
    <property type="protein sequence ID" value="GHC57047.1"/>
    <property type="molecule type" value="Genomic_DNA"/>
</dbReference>
<dbReference type="InterPro" id="IPR051266">
    <property type="entry name" value="CLCR"/>
</dbReference>
<dbReference type="PANTHER" id="PTHR10579:SF43">
    <property type="entry name" value="ZINC FINGER (C3HC4-TYPE RING FINGER) FAMILY PROTEIN"/>
    <property type="match status" value="1"/>
</dbReference>
<dbReference type="Pfam" id="PF00092">
    <property type="entry name" value="VWA"/>
    <property type="match status" value="1"/>
</dbReference>
<sequence length="561" mass="61245">MLNFQLFTASLNASSLAMNFQRLPLVAILFATSCSQNGTTGGYTPASVPVPASVAPAPSITVGGTITSGLRSGDYAVSRNSIDAILNNPNRHGGDFIGSMGVPLDSPERGSYPKIQENPFIEANKESTSTFSVDVDTSSYSNLRNFVKRKQAPPADAIRIEEMVNYFDYNYPLPKGDAPFAIAAEVAACPWRANNRIALIGLRAAEVPAIERPPANLVFLLDISGSMDNPNKLPLLKKSFRLLLDQLDDRDRVAIVTYAGDDRVALKSTSCSERNKILRTLDDLETAGSTNGEGGLKRAYRIARSEFSPEKINRIILATDGDFNVGLSDQDELKTFIKKEAQSGIYLTALGFGMNNHRDDTMQTLAQNGNGQAAYIDSLLEAKKVLVTELGATLQTVAKDVKIQVVFDPTKVKSYRLIGYETRLLTNVDFSNDRKDAGEMGAGHRVTALYEIEPREQATGKLFTLKIRHKAPKSTRSQLQTVPIVDTGKTFREASGEFQFASSVAAFGMLLRDSGHKGSATRENVLQWARPGLNYDPNGMRKELISLVKKAKFSELKRASS</sequence>
<dbReference type="AlphaFoldDB" id="A0A918WL80"/>
<organism evidence="2 3">
    <name type="scientific">Roseibacillus persicicus</name>
    <dbReference type="NCBI Taxonomy" id="454148"/>
    <lineage>
        <taxon>Bacteria</taxon>
        <taxon>Pseudomonadati</taxon>
        <taxon>Verrucomicrobiota</taxon>
        <taxon>Verrucomicrobiia</taxon>
        <taxon>Verrucomicrobiales</taxon>
        <taxon>Verrucomicrobiaceae</taxon>
        <taxon>Roseibacillus</taxon>
    </lineage>
</organism>
<feature type="domain" description="VWFA" evidence="1">
    <location>
        <begin position="216"/>
        <end position="401"/>
    </location>
</feature>
<evidence type="ECO:0000313" key="2">
    <source>
        <dbReference type="EMBL" id="GHC57047.1"/>
    </source>
</evidence>
<dbReference type="InterPro" id="IPR002035">
    <property type="entry name" value="VWF_A"/>
</dbReference>
<dbReference type="Gene3D" id="3.40.50.410">
    <property type="entry name" value="von Willebrand factor, type A domain"/>
    <property type="match status" value="1"/>
</dbReference>
<comment type="caution">
    <text evidence="2">The sequence shown here is derived from an EMBL/GenBank/DDBJ whole genome shotgun (WGS) entry which is preliminary data.</text>
</comment>
<dbReference type="Proteomes" id="UP000644507">
    <property type="component" value="Unassembled WGS sequence"/>
</dbReference>
<dbReference type="SUPFAM" id="SSF53300">
    <property type="entry name" value="vWA-like"/>
    <property type="match status" value="1"/>
</dbReference>
<keyword evidence="3" id="KW-1185">Reference proteome</keyword>
<dbReference type="Pfam" id="PF12450">
    <property type="entry name" value="vWF_A"/>
    <property type="match status" value="1"/>
</dbReference>
<dbReference type="InterPro" id="IPR022156">
    <property type="entry name" value="Uncharacterised_YfbK_N"/>
</dbReference>